<reference evidence="2" key="1">
    <citation type="submission" date="2006-04" db="EMBL/GenBank/DDBJ databases">
        <title>Complete sequence of chromosome of Deinococcus geothermalis DSM 11300.</title>
        <authorList>
            <consortium name="US DOE Joint Genome Institute"/>
            <person name="Copeland A."/>
            <person name="Lucas S."/>
            <person name="Lapidus A."/>
            <person name="Barry K."/>
            <person name="Detter J.C."/>
            <person name="Glavina del Rio T."/>
            <person name="Hammon N."/>
            <person name="Israni S."/>
            <person name="Dalin E."/>
            <person name="Tice H."/>
            <person name="Pitluck S."/>
            <person name="Brettin T."/>
            <person name="Bruce D."/>
            <person name="Han C."/>
            <person name="Tapia R."/>
            <person name="Saunders E."/>
            <person name="Gilna P."/>
            <person name="Schmutz J."/>
            <person name="Larimer F."/>
            <person name="Land M."/>
            <person name="Hauser L."/>
            <person name="Kyrpides N."/>
            <person name="Kim E."/>
            <person name="Daly M.J."/>
            <person name="Fredrickson J.K."/>
            <person name="Makarova K.S."/>
            <person name="Gaidamakova E.K."/>
            <person name="Zhai M."/>
            <person name="Richardson P."/>
        </authorList>
    </citation>
    <scope>NUCLEOTIDE SEQUENCE</scope>
    <source>
        <strain evidence="2">DSM 11300</strain>
    </source>
</reference>
<dbReference type="Gene3D" id="3.40.430.10">
    <property type="entry name" value="Dihydrofolate Reductase, subunit A"/>
    <property type="match status" value="1"/>
</dbReference>
<proteinExistence type="predicted"/>
<dbReference type="Proteomes" id="UP000002431">
    <property type="component" value="Chromosome"/>
</dbReference>
<dbReference type="GO" id="GO:0009231">
    <property type="term" value="P:riboflavin biosynthetic process"/>
    <property type="evidence" value="ECO:0007669"/>
    <property type="project" value="InterPro"/>
</dbReference>
<dbReference type="RefSeq" id="WP_011530085.1">
    <property type="nucleotide sequence ID" value="NC_008025.1"/>
</dbReference>
<dbReference type="InterPro" id="IPR024072">
    <property type="entry name" value="DHFR-like_dom_sf"/>
</dbReference>
<feature type="domain" description="Bacterial bifunctional deaminase-reductase C-terminal" evidence="1">
    <location>
        <begin position="2"/>
        <end position="171"/>
    </location>
</feature>
<dbReference type="GO" id="GO:0008703">
    <property type="term" value="F:5-amino-6-(5-phosphoribosylamino)uracil reductase activity"/>
    <property type="evidence" value="ECO:0007669"/>
    <property type="project" value="InterPro"/>
</dbReference>
<dbReference type="STRING" id="319795.Dgeo_0947"/>
<dbReference type="HOGENOM" id="CLU_043966_1_0_0"/>
<protein>
    <submittedName>
        <fullName evidence="2">Bifunctional deaminase-reductase-like protein</fullName>
    </submittedName>
</protein>
<name>Q1IZT6_DEIGD</name>
<accession>Q1IZT6</accession>
<dbReference type="AlphaFoldDB" id="Q1IZT6"/>
<dbReference type="eggNOG" id="COG0262">
    <property type="taxonomic scope" value="Bacteria"/>
</dbReference>
<dbReference type="EMBL" id="CP000359">
    <property type="protein sequence ID" value="ABF45248.1"/>
    <property type="molecule type" value="Genomic_DNA"/>
</dbReference>
<keyword evidence="3" id="KW-1185">Reference proteome</keyword>
<dbReference type="PANTHER" id="PTHR38011">
    <property type="entry name" value="DIHYDROFOLATE REDUCTASE FAMILY PROTEIN (AFU_ORTHOLOGUE AFUA_8G06820)"/>
    <property type="match status" value="1"/>
</dbReference>
<organism evidence="2 3">
    <name type="scientific">Deinococcus geothermalis (strain DSM 11300 / CIP 105573 / AG-3a)</name>
    <dbReference type="NCBI Taxonomy" id="319795"/>
    <lineage>
        <taxon>Bacteria</taxon>
        <taxon>Thermotogati</taxon>
        <taxon>Deinococcota</taxon>
        <taxon>Deinococci</taxon>
        <taxon>Deinococcales</taxon>
        <taxon>Deinococcaceae</taxon>
        <taxon>Deinococcus</taxon>
    </lineage>
</organism>
<dbReference type="SUPFAM" id="SSF53597">
    <property type="entry name" value="Dihydrofolate reductase-like"/>
    <property type="match status" value="1"/>
</dbReference>
<dbReference type="KEGG" id="dge:Dgeo_0947"/>
<sequence>MRKVVLSMYQSLDGVVENPVWTMPFWNEEAAQFARDQLFASDALVLGRVTYQGFAQAWPGRQDEQGFADRMNALPKFVASRTLRQAGWNARIMPGDAAQEVARLKRQPGQDLLIYGSGTLVQTLMAHHLIDEYRLWLYPVVLGRGQRLFPEGAPPLNLKRLDVRPLASGVVILTYGPQDG</sequence>
<evidence type="ECO:0000259" key="1">
    <source>
        <dbReference type="Pfam" id="PF01872"/>
    </source>
</evidence>
<dbReference type="PANTHER" id="PTHR38011:SF11">
    <property type="entry name" value="2,5-DIAMINO-6-RIBOSYLAMINO-4(3H)-PYRIMIDINONE 5'-PHOSPHATE REDUCTASE"/>
    <property type="match status" value="1"/>
</dbReference>
<gene>
    <name evidence="2" type="ordered locus">Dgeo_0947</name>
</gene>
<dbReference type="InterPro" id="IPR050765">
    <property type="entry name" value="Riboflavin_Biosynth_HTPR"/>
</dbReference>
<dbReference type="Pfam" id="PF01872">
    <property type="entry name" value="RibD_C"/>
    <property type="match status" value="1"/>
</dbReference>
<evidence type="ECO:0000313" key="2">
    <source>
        <dbReference type="EMBL" id="ABF45248.1"/>
    </source>
</evidence>
<evidence type="ECO:0000313" key="3">
    <source>
        <dbReference type="Proteomes" id="UP000002431"/>
    </source>
</evidence>
<dbReference type="InterPro" id="IPR002734">
    <property type="entry name" value="RibDG_C"/>
</dbReference>
<dbReference type="SMR" id="Q1IZT6"/>